<accession>A0AAD1U5M3</accession>
<sequence>MDTLRLLKAGVHVPPAYKITGHQTERQTVTESFPEEVKQLEVVKVPKKWESKREHCKTWAELKAKRRIQSIPDPSYDLNGDGAVGMREYAIAKRFDNDGDGVLTKEERENLVQKLKKGYEQTLYWDPINTNTNNGYRVVQKGGRILTDIGEFGVDPSKESQNKMTLTQLKKRRKNQMHDEYDKQFEIRKKEAFIKTEMVEMTVNKAQPALTQTCTDAKLDKDITAFNNEKPKFTNAKTKKQLDRLRRQLCIQENVRNINLNYVKSEERLENRENSLFRMAEKSQRKTYREVKKSRMLKDFLHELKNNENYKKNNGIGRFKGCIGFSKEQRKRFRQDLDIMSDCKTIDITDDPFKTNRIINSSSLSRQDKMLPLSPNSVTIKPYKGKVKKSTTMRNLEIKRPNTNTKQAVTYATDALPPYSSFSSTGFINLDSNLKISGPSKQNLKKLLKNSSSRLTKAQRQKYTEALQKSIKLQQATNKIMFRTTLAGGIRTGPFKDKSEPGKVAATTSSIKSTW</sequence>
<feature type="compositionally biased region" description="Polar residues" evidence="1">
    <location>
        <begin position="506"/>
        <end position="515"/>
    </location>
</feature>
<protein>
    <recommendedName>
        <fullName evidence="4">EF-hand domain-containing protein</fullName>
    </recommendedName>
</protein>
<keyword evidence="3" id="KW-1185">Reference proteome</keyword>
<dbReference type="EMBL" id="CAMPGE010003958">
    <property type="protein sequence ID" value="CAI2362802.1"/>
    <property type="molecule type" value="Genomic_DNA"/>
</dbReference>
<gene>
    <name evidence="2" type="ORF">ECRASSUSDP1_LOCUS4129</name>
</gene>
<evidence type="ECO:0000256" key="1">
    <source>
        <dbReference type="SAM" id="MobiDB-lite"/>
    </source>
</evidence>
<organism evidence="2 3">
    <name type="scientific">Euplotes crassus</name>
    <dbReference type="NCBI Taxonomy" id="5936"/>
    <lineage>
        <taxon>Eukaryota</taxon>
        <taxon>Sar</taxon>
        <taxon>Alveolata</taxon>
        <taxon>Ciliophora</taxon>
        <taxon>Intramacronucleata</taxon>
        <taxon>Spirotrichea</taxon>
        <taxon>Hypotrichia</taxon>
        <taxon>Euplotida</taxon>
        <taxon>Euplotidae</taxon>
        <taxon>Moneuplotes</taxon>
    </lineage>
</organism>
<feature type="region of interest" description="Disordered" evidence="1">
    <location>
        <begin position="494"/>
        <end position="515"/>
    </location>
</feature>
<dbReference type="AlphaFoldDB" id="A0AAD1U5M3"/>
<evidence type="ECO:0000313" key="2">
    <source>
        <dbReference type="EMBL" id="CAI2362802.1"/>
    </source>
</evidence>
<name>A0AAD1U5M3_EUPCR</name>
<proteinExistence type="predicted"/>
<reference evidence="2" key="1">
    <citation type="submission" date="2023-07" db="EMBL/GenBank/DDBJ databases">
        <authorList>
            <consortium name="AG Swart"/>
            <person name="Singh M."/>
            <person name="Singh A."/>
            <person name="Seah K."/>
            <person name="Emmerich C."/>
        </authorList>
    </citation>
    <scope>NUCLEOTIDE SEQUENCE</scope>
    <source>
        <strain evidence="2">DP1</strain>
    </source>
</reference>
<evidence type="ECO:0008006" key="4">
    <source>
        <dbReference type="Google" id="ProtNLM"/>
    </source>
</evidence>
<comment type="caution">
    <text evidence="2">The sequence shown here is derived from an EMBL/GenBank/DDBJ whole genome shotgun (WGS) entry which is preliminary data.</text>
</comment>
<evidence type="ECO:0000313" key="3">
    <source>
        <dbReference type="Proteomes" id="UP001295684"/>
    </source>
</evidence>
<dbReference type="Proteomes" id="UP001295684">
    <property type="component" value="Unassembled WGS sequence"/>
</dbReference>